<name>A0A834YGH7_TETSI</name>
<dbReference type="PANTHER" id="PTHR31558:SF40">
    <property type="entry name" value="EXPRESSED PROTEIN"/>
    <property type="match status" value="1"/>
</dbReference>
<proteinExistence type="predicted"/>
<feature type="compositionally biased region" description="Basic and acidic residues" evidence="1">
    <location>
        <begin position="219"/>
        <end position="235"/>
    </location>
</feature>
<accession>A0A834YGH7</accession>
<evidence type="ECO:0000256" key="1">
    <source>
        <dbReference type="SAM" id="MobiDB-lite"/>
    </source>
</evidence>
<sequence>MGSCVSTPNRRIKQRRNYCHRSSKCSGKNFTSVPDASKKRISDAGNRVTDFAVSEFVHMDFEKGATTTCRRSEVSNLTFHLTQLQWHHSQIDADVICQEEAWFDSVSILESESDEDFISVHGDFFPSVGNAIGNIPSTQVLQYETTSCFVDTMCKYEGFYESYLKIDGGKTEKFMSKDEYKESDGFSRLSTQGYEPSSLGKADEDCTKRKKVLDDSYGRYNGLKEDRNDSEDKTQETSLKSHIPRLVPSVSFNDKNQPPSSPGRLSQKKKSTVIRLSFKRKSYDQDETTEFCASKRFLYRPRAGLMIPCSTGEKPTPGCWSEISPSVFKLRGQNYFRHVIDMLWSTIYQICRHVQQVVVLIDKRKSHAPNHSPYTAIGIDLFVCPRKINHIAQQLELPSVKAHEKVPSLLIVNIQLPTYPAAMFLGDSDGEGMSLVLYFKVSESFDKEISPHFQDSIKRLVDDEMEKVKGFAMDSTVPFRERLKIMAGVVNPEDLHLSSTEKKLLHAYNEKPVLSRPQHNFYRGTNYFEIDLDIHRFSYISRKGLEAFRERLKYGILDVGLTIQAQKPEELPEQILCCVRLNKIDFVNHGQIPTIMTLDDHA</sequence>
<dbReference type="Proteomes" id="UP000655225">
    <property type="component" value="Unassembled WGS sequence"/>
</dbReference>
<gene>
    <name evidence="3" type="ORF">HHK36_030084</name>
</gene>
<dbReference type="InterPro" id="IPR009769">
    <property type="entry name" value="EDR2_C"/>
</dbReference>
<reference evidence="3 4" key="1">
    <citation type="submission" date="2020-04" db="EMBL/GenBank/DDBJ databases">
        <title>Plant Genome Project.</title>
        <authorList>
            <person name="Zhang R.-G."/>
        </authorList>
    </citation>
    <scope>NUCLEOTIDE SEQUENCE [LARGE SCALE GENOMIC DNA]</scope>
    <source>
        <strain evidence="3">YNK0</strain>
        <tissue evidence="3">Leaf</tissue>
    </source>
</reference>
<feature type="region of interest" description="Disordered" evidence="1">
    <location>
        <begin position="219"/>
        <end position="271"/>
    </location>
</feature>
<protein>
    <recommendedName>
        <fullName evidence="2">Protein ENHANCED DISEASE RESISTANCE 2 C-terminal domain-containing protein</fullName>
    </recommendedName>
</protein>
<evidence type="ECO:0000259" key="2">
    <source>
        <dbReference type="Pfam" id="PF07059"/>
    </source>
</evidence>
<dbReference type="PANTHER" id="PTHR31558">
    <property type="entry name" value="CW14 PROTEIN"/>
    <property type="match status" value="1"/>
</dbReference>
<dbReference type="EMBL" id="JABCRI010000023">
    <property type="protein sequence ID" value="KAF8378735.1"/>
    <property type="molecule type" value="Genomic_DNA"/>
</dbReference>
<evidence type="ECO:0000313" key="4">
    <source>
        <dbReference type="Proteomes" id="UP000655225"/>
    </source>
</evidence>
<comment type="caution">
    <text evidence="3">The sequence shown here is derived from an EMBL/GenBank/DDBJ whole genome shotgun (WGS) entry which is preliminary data.</text>
</comment>
<dbReference type="OrthoDB" id="9970435at2759"/>
<dbReference type="AlphaFoldDB" id="A0A834YGH7"/>
<evidence type="ECO:0000313" key="3">
    <source>
        <dbReference type="EMBL" id="KAF8378735.1"/>
    </source>
</evidence>
<keyword evidence="4" id="KW-1185">Reference proteome</keyword>
<feature type="domain" description="Protein ENHANCED DISEASE RESISTANCE 2 C-terminal" evidence="2">
    <location>
        <begin position="362"/>
        <end position="585"/>
    </location>
</feature>
<organism evidence="3 4">
    <name type="scientific">Tetracentron sinense</name>
    <name type="common">Spur-leaf</name>
    <dbReference type="NCBI Taxonomy" id="13715"/>
    <lineage>
        <taxon>Eukaryota</taxon>
        <taxon>Viridiplantae</taxon>
        <taxon>Streptophyta</taxon>
        <taxon>Embryophyta</taxon>
        <taxon>Tracheophyta</taxon>
        <taxon>Spermatophyta</taxon>
        <taxon>Magnoliopsida</taxon>
        <taxon>Trochodendrales</taxon>
        <taxon>Trochodendraceae</taxon>
        <taxon>Tetracentron</taxon>
    </lineage>
</organism>
<dbReference type="Pfam" id="PF07059">
    <property type="entry name" value="EDR2_C"/>
    <property type="match status" value="1"/>
</dbReference>
<dbReference type="OMA" id="INHIARY"/>